<dbReference type="Proteomes" id="UP000236305">
    <property type="component" value="Unassembled WGS sequence"/>
</dbReference>
<proteinExistence type="predicted"/>
<evidence type="ECO:0000313" key="2">
    <source>
        <dbReference type="Proteomes" id="UP000236305"/>
    </source>
</evidence>
<protein>
    <submittedName>
        <fullName evidence="1">Uncharacterized protein</fullName>
    </submittedName>
</protein>
<gene>
    <name evidence="1" type="ORF">BJF96_g5356</name>
</gene>
<dbReference type="EMBL" id="MPSH01000016">
    <property type="protein sequence ID" value="PNH31552.1"/>
    <property type="molecule type" value="Genomic_DNA"/>
</dbReference>
<sequence>MSNIAFYRKITIMGYISTYYAIGASWILTLMNYFLTDYASRTSFGAYAKGFH</sequence>
<organism evidence="1 2">
    <name type="scientific">Verticillium dahliae</name>
    <name type="common">Verticillium wilt</name>
    <dbReference type="NCBI Taxonomy" id="27337"/>
    <lineage>
        <taxon>Eukaryota</taxon>
        <taxon>Fungi</taxon>
        <taxon>Dikarya</taxon>
        <taxon>Ascomycota</taxon>
        <taxon>Pezizomycotina</taxon>
        <taxon>Sordariomycetes</taxon>
        <taxon>Hypocreomycetidae</taxon>
        <taxon>Glomerellales</taxon>
        <taxon>Plectosphaerellaceae</taxon>
        <taxon>Verticillium</taxon>
    </lineage>
</organism>
<evidence type="ECO:0000313" key="1">
    <source>
        <dbReference type="EMBL" id="PNH31552.1"/>
    </source>
</evidence>
<name>A0A2J8DYD4_VERDA</name>
<accession>A0A2J8DYD4</accession>
<reference evidence="1 2" key="1">
    <citation type="submission" date="2017-12" db="EMBL/GenBank/DDBJ databases">
        <title>Comparative genomics yields insights into virulence evolution of Verticillium dahliae.</title>
        <authorList>
            <person name="Fan R."/>
            <person name="Armitage A.D."/>
            <person name="Cascant-Lopez E."/>
            <person name="Sobczyk M."/>
            <person name="Cockerton H.M."/>
            <person name="Harrison R.J."/>
        </authorList>
    </citation>
    <scope>NUCLEOTIDE SEQUENCE [LARGE SCALE GENOMIC DNA]</scope>
    <source>
        <strain evidence="1 2">12008</strain>
    </source>
</reference>
<comment type="caution">
    <text evidence="1">The sequence shown here is derived from an EMBL/GenBank/DDBJ whole genome shotgun (WGS) entry which is preliminary data.</text>
</comment>
<dbReference type="AlphaFoldDB" id="A0A2J8DYD4"/>